<sequence length="695" mass="76386">MMLEPGTLLGDRYEIIQKIGAGGMSIVYKAKCNRLQRFVAIKVLREEFAKDDEFVAKFRKEALSAASLSHPNIVGIYDVGSDHDLHYIVMELVEGRTLKEVIAEEGPFNSKVVLDYGVQMVSALRHAHRKKIIHRDIKPQNILITHDSVLKVTDFGIAKAVDSSTVVATGNAIGSVHYFSPEQAKGKYVNETSDLYSCGIVLFELATKKLPFEADSHISIALKHINEEMPHPSIYNPNIMPNLEKLILKATRKVQGERYQNADEMLKDMKGILLDPHYVIKEEEFDDHTILMSAEDTNYIRNNSYQSDKMNPIGETHIPRFETTMPPLQEEEPEEVSTFYKVLASIGGVLATLLLITILSVVLMFWLPSMGKGKEAIVPSFIGKTIDQAKSLAKSYNLKIEIVGEEPSNEATGTVAKQLPESGESVPTKTTIQLTLSSGKNGLITETPSQTQTTKVPYIEGETSVKAEQLLEAADLIPDISHEYDETVEKGKVISQNPKYGATVATGSAVQMVISRGPKVVLATVPDLKGATVQEAELKLRNVKLQLGSKKEEYNDTVEKGKIINQSVAVGSEVEEGSSIDVVVSKGKAEEETTPPTDGQNPSSPDGTQVPDNTPMVTKNFSISAPLDGGNKTSYHVFAKLVLEDGTTKVAYDAVVEKDNFPISIPLKGRGRGLLYTSFDGEEVYQDEINFNEVQ</sequence>
<proteinExistence type="predicted"/>
<dbReference type="EMBL" id="PEDL01000002">
    <property type="protein sequence ID" value="PHV71806.1"/>
    <property type="molecule type" value="Genomic_DNA"/>
</dbReference>
<evidence type="ECO:0000313" key="1">
    <source>
        <dbReference type="EMBL" id="PHV71806.1"/>
    </source>
</evidence>
<evidence type="ECO:0000313" key="2">
    <source>
        <dbReference type="Proteomes" id="UP000224460"/>
    </source>
</evidence>
<keyword evidence="2" id="KW-1185">Reference proteome</keyword>
<accession>A0AC61DF35</accession>
<organism evidence="1 2">
    <name type="scientific">Sporanaerobium hydrogeniformans</name>
    <dbReference type="NCBI Taxonomy" id="3072179"/>
    <lineage>
        <taxon>Bacteria</taxon>
        <taxon>Bacillati</taxon>
        <taxon>Bacillota</taxon>
        <taxon>Clostridia</taxon>
        <taxon>Lachnospirales</taxon>
        <taxon>Lachnospiraceae</taxon>
        <taxon>Sporanaerobium</taxon>
    </lineage>
</organism>
<protein>
    <submittedName>
        <fullName evidence="1">Uncharacterized protein</fullName>
    </submittedName>
</protein>
<name>A0AC61DF35_9FIRM</name>
<dbReference type="Proteomes" id="UP000224460">
    <property type="component" value="Unassembled WGS sequence"/>
</dbReference>
<comment type="caution">
    <text evidence="1">The sequence shown here is derived from an EMBL/GenBank/DDBJ whole genome shotgun (WGS) entry which is preliminary data.</text>
</comment>
<gene>
    <name evidence="1" type="ORF">CS063_04420</name>
</gene>
<reference evidence="1" key="1">
    <citation type="submission" date="2017-10" db="EMBL/GenBank/DDBJ databases">
        <title>Genome sequence of cellulolytic Lachnospiraceae bacterium XHS1971 isolated from hotspring sediment.</title>
        <authorList>
            <person name="Vasudevan G."/>
            <person name="Joshi A.J."/>
            <person name="Hivarkar S."/>
            <person name="Lanjekar V.B."/>
            <person name="Dhakephalkar P.K."/>
            <person name="Dagar S."/>
        </authorList>
    </citation>
    <scope>NUCLEOTIDE SEQUENCE</scope>
    <source>
        <strain evidence="1">XHS1971</strain>
    </source>
</reference>